<dbReference type="SMART" id="SM00320">
    <property type="entry name" value="WD40"/>
    <property type="match status" value="3"/>
</dbReference>
<sequence>MRIITADETGLVKVVRLESGECLAVSAGEQARANAVRAVCFDHAAPAASRHRASDDFFARIHVARAAGAVETWDVSQSERDGQTGGCALSARGTAVECAAAPVALACLPPASSSSSESSRVLTCNGEGEVQVSRAAPDGRSNDEAERTTLSIRGPVSAAVADGDGGSGLALAAGGKENDLKTWDLGTGKCTWKAKNVPHDFLDMRQPVWITSLCPLAAATGGGGGLQQMVAGTAHRQVRLYDARAQKRPTHSVDADEHGVTTMAVAPDGREVVVADTAGLVRVLDLRKMKWGRRFEGPAGSVRGLAFHPTLPVLACVGLDRMARVYGYHSREQKFQVYLKQRLNAVLFDGEEGEVQVAADGEDGEKKKSGAKDGAGAGEDWSGSEGWGSGEEYEMDEADSSEEEEEEEEEEDSRRRTATTQVSVRANGGKPSVGEEDSGGESSEEESVDDEVDARAGSEGGSSSDDDESEESEEEAKPPPTKRRQVQRTTASAKKPSRR</sequence>
<dbReference type="GO" id="GO:0030687">
    <property type="term" value="C:preribosome, large subunit precursor"/>
    <property type="evidence" value="ECO:0007669"/>
    <property type="project" value="TreeGrafter"/>
</dbReference>
<dbReference type="SUPFAM" id="SSF50978">
    <property type="entry name" value="WD40 repeat-like"/>
    <property type="match status" value="1"/>
</dbReference>
<feature type="compositionally biased region" description="Low complexity" evidence="1">
    <location>
        <begin position="372"/>
        <end position="384"/>
    </location>
</feature>
<dbReference type="OrthoDB" id="18388at2759"/>
<evidence type="ECO:0000256" key="1">
    <source>
        <dbReference type="SAM" id="MobiDB-lite"/>
    </source>
</evidence>
<dbReference type="InterPro" id="IPR015943">
    <property type="entry name" value="WD40/YVTN_repeat-like_dom_sf"/>
</dbReference>
<feature type="compositionally biased region" description="Acidic residues" evidence="1">
    <location>
        <begin position="464"/>
        <end position="474"/>
    </location>
</feature>
<dbReference type="InterPro" id="IPR001680">
    <property type="entry name" value="WD40_rpt"/>
</dbReference>
<dbReference type="AlphaFoldDB" id="D8LFI9"/>
<dbReference type="STRING" id="2880.D8LFI9"/>
<dbReference type="eggNOG" id="KOG3881">
    <property type="taxonomic scope" value="Eukaryota"/>
</dbReference>
<feature type="region of interest" description="Disordered" evidence="1">
    <location>
        <begin position="357"/>
        <end position="499"/>
    </location>
</feature>
<accession>D8LFI9</accession>
<dbReference type="PANTHER" id="PTHR16038:SF4">
    <property type="entry name" value="WD REPEAT-CONTAINING PROTEIN 74"/>
    <property type="match status" value="1"/>
</dbReference>
<reference evidence="2 3" key="1">
    <citation type="journal article" date="2010" name="Nature">
        <title>The Ectocarpus genome and the independent evolution of multicellularity in brown algae.</title>
        <authorList>
            <person name="Cock J.M."/>
            <person name="Sterck L."/>
            <person name="Rouze P."/>
            <person name="Scornet D."/>
            <person name="Allen A.E."/>
            <person name="Amoutzias G."/>
            <person name="Anthouard V."/>
            <person name="Artiguenave F."/>
            <person name="Aury J.M."/>
            <person name="Badger J.H."/>
            <person name="Beszteri B."/>
            <person name="Billiau K."/>
            <person name="Bonnet E."/>
            <person name="Bothwell J.H."/>
            <person name="Bowler C."/>
            <person name="Boyen C."/>
            <person name="Brownlee C."/>
            <person name="Carrano C.J."/>
            <person name="Charrier B."/>
            <person name="Cho G.Y."/>
            <person name="Coelho S.M."/>
            <person name="Collen J."/>
            <person name="Corre E."/>
            <person name="Da Silva C."/>
            <person name="Delage L."/>
            <person name="Delaroque N."/>
            <person name="Dittami S.M."/>
            <person name="Doulbeau S."/>
            <person name="Elias M."/>
            <person name="Farnham G."/>
            <person name="Gachon C.M."/>
            <person name="Gschloessl B."/>
            <person name="Heesch S."/>
            <person name="Jabbari K."/>
            <person name="Jubin C."/>
            <person name="Kawai H."/>
            <person name="Kimura K."/>
            <person name="Kloareg B."/>
            <person name="Kupper F.C."/>
            <person name="Lang D."/>
            <person name="Le Bail A."/>
            <person name="Leblanc C."/>
            <person name="Lerouge P."/>
            <person name="Lohr M."/>
            <person name="Lopez P.J."/>
            <person name="Martens C."/>
            <person name="Maumus F."/>
            <person name="Michel G."/>
            <person name="Miranda-Saavedra D."/>
            <person name="Morales J."/>
            <person name="Moreau H."/>
            <person name="Motomura T."/>
            <person name="Nagasato C."/>
            <person name="Napoli C.A."/>
            <person name="Nelson D.R."/>
            <person name="Nyvall-Collen P."/>
            <person name="Peters A.F."/>
            <person name="Pommier C."/>
            <person name="Potin P."/>
            <person name="Poulain J."/>
            <person name="Quesneville H."/>
            <person name="Read B."/>
            <person name="Rensing S.A."/>
            <person name="Ritter A."/>
            <person name="Rousvoal S."/>
            <person name="Samanta M."/>
            <person name="Samson G."/>
            <person name="Schroeder D.C."/>
            <person name="Segurens B."/>
            <person name="Strittmatter M."/>
            <person name="Tonon T."/>
            <person name="Tregear J.W."/>
            <person name="Valentin K."/>
            <person name="von Dassow P."/>
            <person name="Yamagishi T."/>
            <person name="Van de Peer Y."/>
            <person name="Wincker P."/>
        </authorList>
    </citation>
    <scope>NUCLEOTIDE SEQUENCE [LARGE SCALE GENOMIC DNA]</scope>
    <source>
        <strain evidence="3">Ec32 / CCAP1310/4</strain>
    </source>
</reference>
<feature type="region of interest" description="Disordered" evidence="1">
    <location>
        <begin position="129"/>
        <end position="154"/>
    </location>
</feature>
<evidence type="ECO:0000313" key="2">
    <source>
        <dbReference type="EMBL" id="CBN79909.1"/>
    </source>
</evidence>
<dbReference type="PANTHER" id="PTHR16038">
    <property type="entry name" value="NOP SEVEN ASSOCIATED PROTEIN 1"/>
    <property type="match status" value="1"/>
</dbReference>
<dbReference type="InParanoid" id="D8LFI9"/>
<feature type="compositionally biased region" description="Acidic residues" evidence="1">
    <location>
        <begin position="434"/>
        <end position="452"/>
    </location>
</feature>
<evidence type="ECO:0000313" key="3">
    <source>
        <dbReference type="Proteomes" id="UP000002630"/>
    </source>
</evidence>
<name>D8LFI9_ECTSI</name>
<dbReference type="Gene3D" id="2.130.10.10">
    <property type="entry name" value="YVTN repeat-like/Quinoprotein amine dehydrogenase"/>
    <property type="match status" value="2"/>
</dbReference>
<dbReference type="Pfam" id="PF00400">
    <property type="entry name" value="WD40"/>
    <property type="match status" value="1"/>
</dbReference>
<dbReference type="Proteomes" id="UP000002630">
    <property type="component" value="Unassembled WGS sequence"/>
</dbReference>
<organism evidence="2 3">
    <name type="scientific">Ectocarpus siliculosus</name>
    <name type="common">Brown alga</name>
    <name type="synonym">Conferva siliculosa</name>
    <dbReference type="NCBI Taxonomy" id="2880"/>
    <lineage>
        <taxon>Eukaryota</taxon>
        <taxon>Sar</taxon>
        <taxon>Stramenopiles</taxon>
        <taxon>Ochrophyta</taxon>
        <taxon>PX clade</taxon>
        <taxon>Phaeophyceae</taxon>
        <taxon>Ectocarpales</taxon>
        <taxon>Ectocarpaceae</taxon>
        <taxon>Ectocarpus</taxon>
    </lineage>
</organism>
<feature type="compositionally biased region" description="Acidic residues" evidence="1">
    <location>
        <begin position="391"/>
        <end position="411"/>
    </location>
</feature>
<proteinExistence type="predicted"/>
<keyword evidence="3" id="KW-1185">Reference proteome</keyword>
<dbReference type="GO" id="GO:0005730">
    <property type="term" value="C:nucleolus"/>
    <property type="evidence" value="ECO:0007669"/>
    <property type="project" value="InterPro"/>
</dbReference>
<dbReference type="GO" id="GO:0042273">
    <property type="term" value="P:ribosomal large subunit biogenesis"/>
    <property type="evidence" value="ECO:0007669"/>
    <property type="project" value="InterPro"/>
</dbReference>
<dbReference type="InterPro" id="IPR036322">
    <property type="entry name" value="WD40_repeat_dom_sf"/>
</dbReference>
<dbReference type="EMBL" id="FN649760">
    <property type="protein sequence ID" value="CBN79909.1"/>
    <property type="molecule type" value="Genomic_DNA"/>
</dbReference>
<dbReference type="InterPro" id="IPR037379">
    <property type="entry name" value="WDR74/Nsa1"/>
</dbReference>
<gene>
    <name evidence="2" type="ORF">Esi_0015_0077</name>
</gene>
<protein>
    <submittedName>
        <fullName evidence="2">Uncharacterized protein</fullName>
    </submittedName>
</protein>